<feature type="region of interest" description="Disordered" evidence="13">
    <location>
        <begin position="147"/>
        <end position="166"/>
    </location>
</feature>
<reference evidence="14" key="2">
    <citation type="submission" date="2025-09" db="UniProtKB">
        <authorList>
            <consortium name="Ensembl"/>
        </authorList>
    </citation>
    <scope>IDENTIFICATION</scope>
</reference>
<evidence type="ECO:0000256" key="5">
    <source>
        <dbReference type="ARBA" id="ARBA00022679"/>
    </source>
</evidence>
<dbReference type="SUPFAM" id="SSF75217">
    <property type="entry name" value="alpha/beta knot"/>
    <property type="match status" value="1"/>
</dbReference>
<evidence type="ECO:0000256" key="13">
    <source>
        <dbReference type="SAM" id="MobiDB-lite"/>
    </source>
</evidence>
<keyword evidence="4" id="KW-0489">Methyltransferase</keyword>
<dbReference type="PANTHER" id="PTHR12150:SF13">
    <property type="entry name" value="METHYLTRANSFERASE C9ORF114-RELATED"/>
    <property type="match status" value="1"/>
</dbReference>
<evidence type="ECO:0000256" key="2">
    <source>
        <dbReference type="ARBA" id="ARBA00009841"/>
    </source>
</evidence>
<evidence type="ECO:0000313" key="15">
    <source>
        <dbReference type="Proteomes" id="UP000694544"/>
    </source>
</evidence>
<organism evidence="14 15">
    <name type="scientific">Moschus moschiferus</name>
    <name type="common">Siberian musk deer</name>
    <name type="synonym">Moschus sibiricus</name>
    <dbReference type="NCBI Taxonomy" id="68415"/>
    <lineage>
        <taxon>Eukaryota</taxon>
        <taxon>Metazoa</taxon>
        <taxon>Chordata</taxon>
        <taxon>Craniata</taxon>
        <taxon>Vertebrata</taxon>
        <taxon>Euteleostomi</taxon>
        <taxon>Mammalia</taxon>
        <taxon>Eutheria</taxon>
        <taxon>Laurasiatheria</taxon>
        <taxon>Artiodactyla</taxon>
        <taxon>Ruminantia</taxon>
        <taxon>Pecora</taxon>
        <taxon>Moschidae</taxon>
        <taxon>Moschus</taxon>
    </lineage>
</organism>
<dbReference type="InterPro" id="IPR012340">
    <property type="entry name" value="NA-bd_OB-fold"/>
</dbReference>
<dbReference type="PANTHER" id="PTHR12150">
    <property type="entry name" value="CLASS IV SAM-BINDING METHYLTRANSFERASE-RELATED"/>
    <property type="match status" value="1"/>
</dbReference>
<evidence type="ECO:0000256" key="12">
    <source>
        <dbReference type="ARBA" id="ARBA00093639"/>
    </source>
</evidence>
<accession>A0A8C6CVD2</accession>
<comment type="subunit">
    <text evidence="6">Interacts with INCA1.</text>
</comment>
<evidence type="ECO:0000256" key="6">
    <source>
        <dbReference type="ARBA" id="ARBA00062137"/>
    </source>
</evidence>
<dbReference type="GO" id="GO:0010608">
    <property type="term" value="P:post-transcriptional regulation of gene expression"/>
    <property type="evidence" value="ECO:0007669"/>
    <property type="project" value="Ensembl"/>
</dbReference>
<evidence type="ECO:0000256" key="9">
    <source>
        <dbReference type="ARBA" id="ARBA00079311"/>
    </source>
</evidence>
<dbReference type="InterPro" id="IPR029026">
    <property type="entry name" value="tRNA_m1G_MTases_N"/>
</dbReference>
<dbReference type="GO" id="GO:0035196">
    <property type="term" value="P:miRNA processing"/>
    <property type="evidence" value="ECO:0007669"/>
    <property type="project" value="Ensembl"/>
</dbReference>
<dbReference type="GO" id="GO:0051661">
    <property type="term" value="P:maintenance of centrosome location"/>
    <property type="evidence" value="ECO:0007669"/>
    <property type="project" value="Ensembl"/>
</dbReference>
<gene>
    <name evidence="14" type="primary">SPOUT1</name>
</gene>
<comment type="subcellular location">
    <subcellularLocation>
        <location evidence="1">Cytoplasm</location>
    </subcellularLocation>
</comment>
<comment type="function">
    <text evidence="11">S-adenosyl-L-methionine-dependent methyltransferase that specifically methylates the N3 position of a uridine in 28S rRNA. Required for association of the centrosomes with the poles of the bipolar mitotic spindle during metaphase. Also involved in chromosome alignment. May promote centrosome maturation probably by recruiting A-kinase anchor protein AKAP9 to centrosomes in early mitosis. Binds specifically to miRNA MIR145 hairpin, regulates MIR145 expression at a postranscriptional level.</text>
</comment>
<evidence type="ECO:0000313" key="14">
    <source>
        <dbReference type="Ensembl" id="ENSMMSP00000006475.1"/>
    </source>
</evidence>
<evidence type="ECO:0000256" key="4">
    <source>
        <dbReference type="ARBA" id="ARBA00022603"/>
    </source>
</evidence>
<name>A0A8C6CVD2_MOSMO</name>
<keyword evidence="5" id="KW-0808">Transferase</keyword>
<evidence type="ECO:0000256" key="3">
    <source>
        <dbReference type="ARBA" id="ARBA00022490"/>
    </source>
</evidence>
<evidence type="ECO:0000256" key="1">
    <source>
        <dbReference type="ARBA" id="ARBA00004496"/>
    </source>
</evidence>
<dbReference type="GO" id="GO:0005737">
    <property type="term" value="C:cytoplasm"/>
    <property type="evidence" value="ECO:0007669"/>
    <property type="project" value="UniProtKB-SubCell"/>
</dbReference>
<keyword evidence="3" id="KW-0963">Cytoplasm</keyword>
<dbReference type="Proteomes" id="UP000694544">
    <property type="component" value="Unplaced"/>
</dbReference>
<evidence type="ECO:0000256" key="8">
    <source>
        <dbReference type="ARBA" id="ARBA00078957"/>
    </source>
</evidence>
<dbReference type="GO" id="GO:0000776">
    <property type="term" value="C:kinetochore"/>
    <property type="evidence" value="ECO:0007669"/>
    <property type="project" value="Ensembl"/>
</dbReference>
<dbReference type="CDD" id="cd18086">
    <property type="entry name" value="HsC9orf114-like"/>
    <property type="match status" value="1"/>
</dbReference>
<proteinExistence type="inferred from homology"/>
<dbReference type="InterPro" id="IPR029028">
    <property type="entry name" value="Alpha/beta_knot_MTases"/>
</dbReference>
<dbReference type="GO" id="GO:0070475">
    <property type="term" value="P:rRNA base methylation"/>
    <property type="evidence" value="ECO:0007669"/>
    <property type="project" value="Ensembl"/>
</dbReference>
<dbReference type="FunFam" id="2.40.50.140:FF:000170">
    <property type="entry name" value="SPOUT domain containing methyltransferase 1"/>
    <property type="match status" value="1"/>
</dbReference>
<dbReference type="GO" id="GO:0035198">
    <property type="term" value="F:miRNA binding"/>
    <property type="evidence" value="ECO:0007669"/>
    <property type="project" value="Ensembl"/>
</dbReference>
<comment type="similarity">
    <text evidence="2">Belongs to the class IV-like SAM-binding methyltransferase superfamily.</text>
</comment>
<dbReference type="Gene3D" id="3.40.1280.10">
    <property type="match status" value="1"/>
</dbReference>
<keyword evidence="15" id="KW-1185">Reference proteome</keyword>
<dbReference type="Ensembl" id="ENSMMST00000007132.1">
    <property type="protein sequence ID" value="ENSMMSP00000006475.1"/>
    <property type="gene ID" value="ENSMMSG00000004947.1"/>
</dbReference>
<dbReference type="GO" id="GO:1904047">
    <property type="term" value="F:S-adenosyl-L-methionine binding"/>
    <property type="evidence" value="ECO:0007669"/>
    <property type="project" value="Ensembl"/>
</dbReference>
<sequence length="404" mass="44231">MPSHRSFAPTWPARLPEPAPSSVWMRSWCSMKKAKMPSEGPPAGSQRVQGEGRGCQDWLGCTSFPAFLPGPRILSECPHCHPGGSSCKAAVLLRSYWGWESSQREPGGLDPCLCPLGLWRGNSGELARRGRRACSWPGYCNTWSVHSKDRPPRPGRRGGHGADWAGHGPPGNFLSSVFFPRYLRKAFFPKHQDLQFAGLLNPLDSPHHMRQDEESEFREGVVVDRPTRPGQGSFVNCGMKKEVKIDKNLEPGLRVTVRLNQNQLPESKTYRGKVVSSQDPRTKAGLYWGYTVRLASCLSAVFAEAPFQDGYDLTIGTSERGSDVASAQLPNFRHALVVFGGLQGLEAGVDADPNLEVAEPSVLFDLYVNTCPNQGSRTIRTEEAILISLAALQPGLTQAGARPS</sequence>
<dbReference type="GO" id="GO:0070042">
    <property type="term" value="F:rRNA (uridine-N3-)-methyltransferase activity"/>
    <property type="evidence" value="ECO:0007669"/>
    <property type="project" value="Ensembl"/>
</dbReference>
<dbReference type="GO" id="GO:0031616">
    <property type="term" value="C:spindle pole centrosome"/>
    <property type="evidence" value="ECO:0007669"/>
    <property type="project" value="Ensembl"/>
</dbReference>
<reference evidence="14" key="1">
    <citation type="submission" date="2025-08" db="UniProtKB">
        <authorList>
            <consortium name="Ensembl"/>
        </authorList>
    </citation>
    <scope>IDENTIFICATION</scope>
</reference>
<protein>
    <recommendedName>
        <fullName evidence="12">28S rRNA (uridine-N(3))-methyltransferase</fullName>
    </recommendedName>
    <alternativeName>
        <fullName evidence="7">Centromere protein 32</fullName>
    </alternativeName>
    <alternativeName>
        <fullName evidence="9">Kinetochore-associated protein</fullName>
    </alternativeName>
    <alternativeName>
        <fullName evidence="8">SPOUT domain-containing methyltransferase 1</fullName>
    </alternativeName>
</protein>
<dbReference type="GeneTree" id="ENSGT00390000016537"/>
<evidence type="ECO:0000256" key="7">
    <source>
        <dbReference type="ARBA" id="ARBA00075627"/>
    </source>
</evidence>
<evidence type="ECO:0000256" key="11">
    <source>
        <dbReference type="ARBA" id="ARBA00093377"/>
    </source>
</evidence>
<dbReference type="GO" id="GO:0072686">
    <property type="term" value="C:mitotic spindle"/>
    <property type="evidence" value="ECO:0007669"/>
    <property type="project" value="Ensembl"/>
</dbReference>
<dbReference type="SUPFAM" id="SSF50249">
    <property type="entry name" value="Nucleic acid-binding proteins"/>
    <property type="match status" value="1"/>
</dbReference>
<dbReference type="Pfam" id="PF02598">
    <property type="entry name" value="Methyltrn_RNA_3"/>
    <property type="match status" value="1"/>
</dbReference>
<evidence type="ECO:0000256" key="10">
    <source>
        <dbReference type="ARBA" id="ARBA00093228"/>
    </source>
</evidence>
<dbReference type="InterPro" id="IPR003750">
    <property type="entry name" value="Put_MeTrfase-C9orf114-like"/>
</dbReference>
<dbReference type="Gene3D" id="2.40.50.140">
    <property type="entry name" value="Nucleic acid-binding proteins"/>
    <property type="match status" value="1"/>
</dbReference>
<comment type="catalytic activity">
    <reaction evidence="10">
        <text>uridine in 28S rRNA + S-adenosyl-L-methionine = N(3)-methyluridine in 28S rRNA + S-adenosyl-L-homocysteine + H(+)</text>
        <dbReference type="Rhea" id="RHEA:83635"/>
        <dbReference type="Rhea" id="RHEA-COMP:20178"/>
        <dbReference type="Rhea" id="RHEA-COMP:20181"/>
        <dbReference type="ChEBI" id="CHEBI:15378"/>
        <dbReference type="ChEBI" id="CHEBI:57856"/>
        <dbReference type="ChEBI" id="CHEBI:59789"/>
        <dbReference type="ChEBI" id="CHEBI:65315"/>
        <dbReference type="ChEBI" id="CHEBI:74502"/>
    </reaction>
    <physiologicalReaction direction="left-to-right" evidence="10">
        <dbReference type="Rhea" id="RHEA:83636"/>
    </physiologicalReaction>
</comment>
<dbReference type="AlphaFoldDB" id="A0A8C6CVD2"/>